<evidence type="ECO:0008006" key="3">
    <source>
        <dbReference type="Google" id="ProtNLM"/>
    </source>
</evidence>
<dbReference type="AlphaFoldDB" id="A0A6N7YPS6"/>
<proteinExistence type="predicted"/>
<comment type="caution">
    <text evidence="1">The sequence shown here is derived from an EMBL/GenBank/DDBJ whole genome shotgun (WGS) entry which is preliminary data.</text>
</comment>
<dbReference type="OrthoDB" id="5188615at2"/>
<protein>
    <recommendedName>
        <fullName evidence="3">DUF3800 domain-containing protein</fullName>
    </recommendedName>
</protein>
<evidence type="ECO:0000313" key="1">
    <source>
        <dbReference type="EMBL" id="MTD55005.1"/>
    </source>
</evidence>
<reference evidence="1 2" key="1">
    <citation type="submission" date="2019-11" db="EMBL/GenBank/DDBJ databases">
        <title>Draft genome of Amycolatopsis RM579.</title>
        <authorList>
            <person name="Duangmal K."/>
            <person name="Mingma R."/>
        </authorList>
    </citation>
    <scope>NUCLEOTIDE SEQUENCE [LARGE SCALE GENOMIC DNA]</scope>
    <source>
        <strain evidence="1 2">RM579</strain>
    </source>
</reference>
<accession>A0A6N7YPS6</accession>
<dbReference type="EMBL" id="WMBA01000017">
    <property type="protein sequence ID" value="MTD55005.1"/>
    <property type="molecule type" value="Genomic_DNA"/>
</dbReference>
<organism evidence="1 2">
    <name type="scientific">Amycolatopsis pithecellobii</name>
    <dbReference type="NCBI Taxonomy" id="664692"/>
    <lineage>
        <taxon>Bacteria</taxon>
        <taxon>Bacillati</taxon>
        <taxon>Actinomycetota</taxon>
        <taxon>Actinomycetes</taxon>
        <taxon>Pseudonocardiales</taxon>
        <taxon>Pseudonocardiaceae</taxon>
        <taxon>Amycolatopsis</taxon>
    </lineage>
</organism>
<name>A0A6N7YPS6_9PSEU</name>
<evidence type="ECO:0000313" key="2">
    <source>
        <dbReference type="Proteomes" id="UP000440096"/>
    </source>
</evidence>
<keyword evidence="2" id="KW-1185">Reference proteome</keyword>
<sequence>MSVHAFIDESGRGRRYFICAAVVEPAELAPARKRLSGLLLPGQRELHFKTEKPPRRRLLADRIAELPVATNIYETACTPKTEEQARQRCLEQAMSDLIERRAHRVVLDSREEQDRHDRTTIYRALGRQGTELAHEHLNSASVPLLWIPDAVAWCYGAGGDWRRRVMPVVSKVIEV</sequence>
<dbReference type="RefSeq" id="WP_154757210.1">
    <property type="nucleotide sequence ID" value="NZ_WMBA01000017.1"/>
</dbReference>
<gene>
    <name evidence="1" type="ORF">GKO32_13595</name>
</gene>
<dbReference type="Proteomes" id="UP000440096">
    <property type="component" value="Unassembled WGS sequence"/>
</dbReference>